<keyword evidence="2" id="KW-0732">Signal</keyword>
<dbReference type="Proteomes" id="UP000033647">
    <property type="component" value="Unassembled WGS sequence"/>
</dbReference>
<feature type="compositionally biased region" description="Gly residues" evidence="1">
    <location>
        <begin position="28"/>
        <end position="47"/>
    </location>
</feature>
<feature type="region of interest" description="Disordered" evidence="1">
    <location>
        <begin position="25"/>
        <end position="52"/>
    </location>
</feature>
<dbReference type="AlphaFoldDB" id="A0A0F4GJF0"/>
<accession>A0A0F4GJF0</accession>
<keyword evidence="4" id="KW-1185">Reference proteome</keyword>
<feature type="signal peptide" evidence="2">
    <location>
        <begin position="1"/>
        <end position="19"/>
    </location>
</feature>
<gene>
    <name evidence="3" type="ORF">TI39_contig531g00025</name>
</gene>
<feature type="chain" id="PRO_5002468845" evidence="2">
    <location>
        <begin position="20"/>
        <end position="70"/>
    </location>
</feature>
<evidence type="ECO:0000313" key="4">
    <source>
        <dbReference type="Proteomes" id="UP000033647"/>
    </source>
</evidence>
<evidence type="ECO:0000256" key="2">
    <source>
        <dbReference type="SAM" id="SignalP"/>
    </source>
</evidence>
<protein>
    <submittedName>
        <fullName evidence="3">Uncharacterized protein</fullName>
    </submittedName>
</protein>
<proteinExistence type="predicted"/>
<dbReference type="EMBL" id="LAFY01000523">
    <property type="protein sequence ID" value="KJX97202.1"/>
    <property type="molecule type" value="Genomic_DNA"/>
</dbReference>
<reference evidence="3 4" key="1">
    <citation type="submission" date="2015-03" db="EMBL/GenBank/DDBJ databases">
        <title>RNA-seq based gene annotation and comparative genomics of four Zymoseptoria species reveal species-specific pathogenicity related genes and transposable element activity.</title>
        <authorList>
            <person name="Grandaubert J."/>
            <person name="Bhattacharyya A."/>
            <person name="Stukenbrock E.H."/>
        </authorList>
    </citation>
    <scope>NUCLEOTIDE SEQUENCE [LARGE SCALE GENOMIC DNA]</scope>
    <source>
        <strain evidence="3 4">Zb18110</strain>
    </source>
</reference>
<organism evidence="3 4">
    <name type="scientific">Zymoseptoria brevis</name>
    <dbReference type="NCBI Taxonomy" id="1047168"/>
    <lineage>
        <taxon>Eukaryota</taxon>
        <taxon>Fungi</taxon>
        <taxon>Dikarya</taxon>
        <taxon>Ascomycota</taxon>
        <taxon>Pezizomycotina</taxon>
        <taxon>Dothideomycetes</taxon>
        <taxon>Dothideomycetidae</taxon>
        <taxon>Mycosphaerellales</taxon>
        <taxon>Mycosphaerellaceae</taxon>
        <taxon>Zymoseptoria</taxon>
    </lineage>
</organism>
<evidence type="ECO:0000256" key="1">
    <source>
        <dbReference type="SAM" id="MobiDB-lite"/>
    </source>
</evidence>
<sequence length="70" mass="6652">MQSFFQKAIILAALGMATAAPLALPQGGSSGSGMSGGSSSGGGGGFPGSEFAQLGSQVGMQFAQAGLEQA</sequence>
<name>A0A0F4GJF0_9PEZI</name>
<evidence type="ECO:0000313" key="3">
    <source>
        <dbReference type="EMBL" id="KJX97202.1"/>
    </source>
</evidence>
<comment type="caution">
    <text evidence="3">The sequence shown here is derived from an EMBL/GenBank/DDBJ whole genome shotgun (WGS) entry which is preliminary data.</text>
</comment>